<dbReference type="Pfam" id="PF12787">
    <property type="entry name" value="EcsC"/>
    <property type="match status" value="1"/>
</dbReference>
<gene>
    <name evidence="1" type="ORF">ACFSW5_19235</name>
</gene>
<organism evidence="1 2">
    <name type="scientific">Paenibacillus thailandensis</name>
    <dbReference type="NCBI Taxonomy" id="393250"/>
    <lineage>
        <taxon>Bacteria</taxon>
        <taxon>Bacillati</taxon>
        <taxon>Bacillota</taxon>
        <taxon>Bacilli</taxon>
        <taxon>Bacillales</taxon>
        <taxon>Paenibacillaceae</taxon>
        <taxon>Paenibacillus</taxon>
    </lineage>
</organism>
<keyword evidence="2" id="KW-1185">Reference proteome</keyword>
<reference evidence="2" key="1">
    <citation type="journal article" date="2019" name="Int. J. Syst. Evol. Microbiol.">
        <title>The Global Catalogue of Microorganisms (GCM) 10K type strain sequencing project: providing services to taxonomists for standard genome sequencing and annotation.</title>
        <authorList>
            <consortium name="The Broad Institute Genomics Platform"/>
            <consortium name="The Broad Institute Genome Sequencing Center for Infectious Disease"/>
            <person name="Wu L."/>
            <person name="Ma J."/>
        </authorList>
    </citation>
    <scope>NUCLEOTIDE SEQUENCE [LARGE SCALE GENOMIC DNA]</scope>
    <source>
        <strain evidence="2">TISTR 1827</strain>
    </source>
</reference>
<dbReference type="RefSeq" id="WP_379276697.1">
    <property type="nucleotide sequence ID" value="NZ_JBHUGT010000021.1"/>
</dbReference>
<name>A0ABW5R3L9_9BACL</name>
<evidence type="ECO:0000313" key="2">
    <source>
        <dbReference type="Proteomes" id="UP001597493"/>
    </source>
</evidence>
<sequence length="286" mass="31816">METKEQLTAILADIEAWEKDQKDLWFIEKLGRLPFQLLDKITPKLFHQKLGQALDELGGYIQNGGRYLVSVQSVLTKLKRKRMEMEGLAPADGVPITIEEAAKYPIAIMKQTSSELTASRTTIATVQGATTGFGGMLTLAIDIPALIGLSLKVIQEIAVCYGYDPNKKEERVFAVKVLQFASSDIVGKKAILDSLSHLSGEHGERPSGMMSELQGWREVMTTYVDNYGWKKLFQLIPVAGMVFGAVINRGMLSDVAEAADRLYCKRRILERLTERGNHARQQDNAL</sequence>
<evidence type="ECO:0000313" key="1">
    <source>
        <dbReference type="EMBL" id="MFD2662393.1"/>
    </source>
</evidence>
<dbReference type="Proteomes" id="UP001597493">
    <property type="component" value="Unassembled WGS sequence"/>
</dbReference>
<dbReference type="EMBL" id="JBHUMY010000027">
    <property type="protein sequence ID" value="MFD2662393.1"/>
    <property type="molecule type" value="Genomic_DNA"/>
</dbReference>
<protein>
    <submittedName>
        <fullName evidence="1">EcsC family protein</fullName>
    </submittedName>
</protein>
<proteinExistence type="predicted"/>
<accession>A0ABW5R3L9</accession>
<dbReference type="PANTHER" id="PTHR41260:SF1">
    <property type="entry name" value="PROTEIN ECSC"/>
    <property type="match status" value="1"/>
</dbReference>
<comment type="caution">
    <text evidence="1">The sequence shown here is derived from an EMBL/GenBank/DDBJ whole genome shotgun (WGS) entry which is preliminary data.</text>
</comment>
<dbReference type="PANTHER" id="PTHR41260">
    <property type="entry name" value="PROTEIN ECSC"/>
    <property type="match status" value="1"/>
</dbReference>
<dbReference type="InterPro" id="IPR024787">
    <property type="entry name" value="EcsC"/>
</dbReference>